<keyword evidence="8" id="KW-1185">Reference proteome</keyword>
<comment type="similarity">
    <text evidence="5">Belongs to the anthrone oxygenase family.</text>
</comment>
<evidence type="ECO:0008006" key="9">
    <source>
        <dbReference type="Google" id="ProtNLM"/>
    </source>
</evidence>
<feature type="transmembrane region" description="Helical" evidence="6">
    <location>
        <begin position="50"/>
        <end position="74"/>
    </location>
</feature>
<sequence>MQLTTPSLLAIATGVVGSAWSSGAIASISLVGVPGALLASSSASTVWAEFFARGISIMPKLAATTAAGYLYAAYDARERGANWKGFVAGAALTVAIVPYTQIFMSGTNALLHAAAHGTSGASLDEVKALVGKWASLNLVRSFFPLAGAAAGLATLFQNIL</sequence>
<proteinExistence type="inferred from homology"/>
<feature type="transmembrane region" description="Helical" evidence="6">
    <location>
        <begin position="86"/>
        <end position="104"/>
    </location>
</feature>
<dbReference type="OrthoDB" id="5954308at2759"/>
<organism evidence="7 8">
    <name type="scientific">Thelonectria olida</name>
    <dbReference type="NCBI Taxonomy" id="1576542"/>
    <lineage>
        <taxon>Eukaryota</taxon>
        <taxon>Fungi</taxon>
        <taxon>Dikarya</taxon>
        <taxon>Ascomycota</taxon>
        <taxon>Pezizomycotina</taxon>
        <taxon>Sordariomycetes</taxon>
        <taxon>Hypocreomycetidae</taxon>
        <taxon>Hypocreales</taxon>
        <taxon>Nectriaceae</taxon>
        <taxon>Thelonectria</taxon>
    </lineage>
</organism>
<evidence type="ECO:0000256" key="2">
    <source>
        <dbReference type="ARBA" id="ARBA00022692"/>
    </source>
</evidence>
<evidence type="ECO:0000256" key="1">
    <source>
        <dbReference type="ARBA" id="ARBA00004141"/>
    </source>
</evidence>
<keyword evidence="2 6" id="KW-0812">Transmembrane</keyword>
<dbReference type="EMBL" id="JAGPYM010000017">
    <property type="protein sequence ID" value="KAH6885839.1"/>
    <property type="molecule type" value="Genomic_DNA"/>
</dbReference>
<dbReference type="Proteomes" id="UP000777438">
    <property type="component" value="Unassembled WGS sequence"/>
</dbReference>
<keyword evidence="4 6" id="KW-0472">Membrane</keyword>
<dbReference type="AlphaFoldDB" id="A0A9P8W2G3"/>
<name>A0A9P8W2G3_9HYPO</name>
<evidence type="ECO:0000256" key="5">
    <source>
        <dbReference type="ARBA" id="ARBA00034313"/>
    </source>
</evidence>
<dbReference type="GO" id="GO:0016020">
    <property type="term" value="C:membrane"/>
    <property type="evidence" value="ECO:0007669"/>
    <property type="project" value="UniProtKB-SubCell"/>
</dbReference>
<comment type="caution">
    <text evidence="7">The sequence shown here is derived from an EMBL/GenBank/DDBJ whole genome shotgun (WGS) entry which is preliminary data.</text>
</comment>
<reference evidence="7 8" key="1">
    <citation type="journal article" date="2021" name="Nat. Commun.">
        <title>Genetic determinants of endophytism in the Arabidopsis root mycobiome.</title>
        <authorList>
            <person name="Mesny F."/>
            <person name="Miyauchi S."/>
            <person name="Thiergart T."/>
            <person name="Pickel B."/>
            <person name="Atanasova L."/>
            <person name="Karlsson M."/>
            <person name="Huettel B."/>
            <person name="Barry K.W."/>
            <person name="Haridas S."/>
            <person name="Chen C."/>
            <person name="Bauer D."/>
            <person name="Andreopoulos W."/>
            <person name="Pangilinan J."/>
            <person name="LaButti K."/>
            <person name="Riley R."/>
            <person name="Lipzen A."/>
            <person name="Clum A."/>
            <person name="Drula E."/>
            <person name="Henrissat B."/>
            <person name="Kohler A."/>
            <person name="Grigoriev I.V."/>
            <person name="Martin F.M."/>
            <person name="Hacquard S."/>
        </authorList>
    </citation>
    <scope>NUCLEOTIDE SEQUENCE [LARGE SCALE GENOMIC DNA]</scope>
    <source>
        <strain evidence="7 8">MPI-CAGE-CH-0241</strain>
    </source>
</reference>
<evidence type="ECO:0000256" key="4">
    <source>
        <dbReference type="ARBA" id="ARBA00023136"/>
    </source>
</evidence>
<comment type="subcellular location">
    <subcellularLocation>
        <location evidence="1">Membrane</location>
        <topology evidence="1">Multi-pass membrane protein</topology>
    </subcellularLocation>
</comment>
<evidence type="ECO:0000256" key="6">
    <source>
        <dbReference type="SAM" id="Phobius"/>
    </source>
</evidence>
<accession>A0A9P8W2G3</accession>
<keyword evidence="3 6" id="KW-1133">Transmembrane helix</keyword>
<protein>
    <recommendedName>
        <fullName evidence="9">Noranthrone monooxygenase</fullName>
    </recommendedName>
</protein>
<evidence type="ECO:0000256" key="3">
    <source>
        <dbReference type="ARBA" id="ARBA00022989"/>
    </source>
</evidence>
<dbReference type="PANTHER" id="PTHR35042">
    <property type="entry name" value="ANTHRONE OXYGENASE ENCC"/>
    <property type="match status" value="1"/>
</dbReference>
<dbReference type="PANTHER" id="PTHR35042:SF1">
    <property type="entry name" value="DUF1772-DOMAIN-CONTAINING PROTEIN"/>
    <property type="match status" value="1"/>
</dbReference>
<dbReference type="Pfam" id="PF08592">
    <property type="entry name" value="Anthrone_oxy"/>
    <property type="match status" value="1"/>
</dbReference>
<gene>
    <name evidence="7" type="ORF">B0T10DRAFT_563827</name>
</gene>
<evidence type="ECO:0000313" key="8">
    <source>
        <dbReference type="Proteomes" id="UP000777438"/>
    </source>
</evidence>
<dbReference type="InterPro" id="IPR013901">
    <property type="entry name" value="Anthrone_oxy"/>
</dbReference>
<evidence type="ECO:0000313" key="7">
    <source>
        <dbReference type="EMBL" id="KAH6885839.1"/>
    </source>
</evidence>